<keyword evidence="5" id="KW-1185">Reference proteome</keyword>
<keyword evidence="1" id="KW-0175">Coiled coil</keyword>
<proteinExistence type="predicted"/>
<feature type="region of interest" description="Disordered" evidence="2">
    <location>
        <begin position="247"/>
        <end position="267"/>
    </location>
</feature>
<dbReference type="AlphaFoldDB" id="A0A836CND9"/>
<feature type="coiled-coil region" evidence="1">
    <location>
        <begin position="92"/>
        <end position="119"/>
    </location>
</feature>
<evidence type="ECO:0000256" key="2">
    <source>
        <dbReference type="SAM" id="MobiDB-lite"/>
    </source>
</evidence>
<reference evidence="4" key="1">
    <citation type="submission" date="2021-02" db="EMBL/GenBank/DDBJ databases">
        <title>First Annotated Genome of the Yellow-green Alga Tribonema minus.</title>
        <authorList>
            <person name="Mahan K.M."/>
        </authorList>
    </citation>
    <scope>NUCLEOTIDE SEQUENCE</scope>
    <source>
        <strain evidence="4">UTEX B ZZ1240</strain>
    </source>
</reference>
<organism evidence="4 5">
    <name type="scientific">Tribonema minus</name>
    <dbReference type="NCBI Taxonomy" id="303371"/>
    <lineage>
        <taxon>Eukaryota</taxon>
        <taxon>Sar</taxon>
        <taxon>Stramenopiles</taxon>
        <taxon>Ochrophyta</taxon>
        <taxon>PX clade</taxon>
        <taxon>Xanthophyceae</taxon>
        <taxon>Tribonematales</taxon>
        <taxon>Tribonemataceae</taxon>
        <taxon>Tribonema</taxon>
    </lineage>
</organism>
<comment type="caution">
    <text evidence="4">The sequence shown here is derived from an EMBL/GenBank/DDBJ whole genome shotgun (WGS) entry which is preliminary data.</text>
</comment>
<sequence length="267" mass="28653">MLRSLLTETIRDLRALAEDLHNFSATATCSFDVQSRQLGALQVRLNGLVETSATAISVSQLQEDVAGSLGDVRYLKAAVEGLDATSATTSSVAELQEDLTVALDNIRDLQEQVRAAEGARPSQEDVQALLAMVRSIDEARSTAAISPQVRNAAADGKIRVRSLTPTRPAGAATSAPFTCCSPPRGPSQKPQPTLTAASFVAVNAGTATGAAALAIAVSAQRLQRWRTQRHNTCDFTTARRTESAVLLRRRAQRKPQQQHSAEQQRQR</sequence>
<evidence type="ECO:0000313" key="5">
    <source>
        <dbReference type="Proteomes" id="UP000664859"/>
    </source>
</evidence>
<name>A0A836CND9_9STRA</name>
<protein>
    <submittedName>
        <fullName evidence="4">Uncharacterized protein</fullName>
    </submittedName>
</protein>
<feature type="transmembrane region" description="Helical" evidence="3">
    <location>
        <begin position="196"/>
        <end position="219"/>
    </location>
</feature>
<evidence type="ECO:0000313" key="4">
    <source>
        <dbReference type="EMBL" id="KAG5191739.1"/>
    </source>
</evidence>
<evidence type="ECO:0000256" key="1">
    <source>
        <dbReference type="SAM" id="Coils"/>
    </source>
</evidence>
<accession>A0A836CND9</accession>
<feature type="region of interest" description="Disordered" evidence="2">
    <location>
        <begin position="166"/>
        <end position="192"/>
    </location>
</feature>
<evidence type="ECO:0000256" key="3">
    <source>
        <dbReference type="SAM" id="Phobius"/>
    </source>
</evidence>
<keyword evidence="3" id="KW-0812">Transmembrane</keyword>
<dbReference type="Proteomes" id="UP000664859">
    <property type="component" value="Unassembled WGS sequence"/>
</dbReference>
<keyword evidence="3" id="KW-1133">Transmembrane helix</keyword>
<keyword evidence="3" id="KW-0472">Membrane</keyword>
<dbReference type="EMBL" id="JAFCMP010000015">
    <property type="protein sequence ID" value="KAG5191739.1"/>
    <property type="molecule type" value="Genomic_DNA"/>
</dbReference>
<gene>
    <name evidence="4" type="ORF">JKP88DRAFT_266452</name>
</gene>